<evidence type="ECO:0000313" key="3">
    <source>
        <dbReference type="Proteomes" id="UP000631114"/>
    </source>
</evidence>
<sequence length="148" mass="16870">MVFTEEPIVSRLDRLDVMLKHLEELRRINRSPRSSYASTPSTRTHASDEGLSSVDSSPKSLEKSCRPIDIVLRETEIKGNLIDRLLIVEDRLLKLCIELEQDMKAKKKEEEDGDDMEKKKEHKKGLKSLVKSCVTGKSPKSSPKSKHK</sequence>
<name>A0A835H719_9MAGN</name>
<organism evidence="2 3">
    <name type="scientific">Coptis chinensis</name>
    <dbReference type="NCBI Taxonomy" id="261450"/>
    <lineage>
        <taxon>Eukaryota</taxon>
        <taxon>Viridiplantae</taxon>
        <taxon>Streptophyta</taxon>
        <taxon>Embryophyta</taxon>
        <taxon>Tracheophyta</taxon>
        <taxon>Spermatophyta</taxon>
        <taxon>Magnoliopsida</taxon>
        <taxon>Ranunculales</taxon>
        <taxon>Ranunculaceae</taxon>
        <taxon>Coptidoideae</taxon>
        <taxon>Coptis</taxon>
    </lineage>
</organism>
<dbReference type="PANTHER" id="PTHR34190:SF4">
    <property type="entry name" value="EXPRESSED PROTEIN"/>
    <property type="match status" value="1"/>
</dbReference>
<comment type="caution">
    <text evidence="2">The sequence shown here is derived from an EMBL/GenBank/DDBJ whole genome shotgun (WGS) entry which is preliminary data.</text>
</comment>
<proteinExistence type="predicted"/>
<dbReference type="OrthoDB" id="783251at2759"/>
<evidence type="ECO:0000313" key="2">
    <source>
        <dbReference type="EMBL" id="KAF9593269.1"/>
    </source>
</evidence>
<evidence type="ECO:0000256" key="1">
    <source>
        <dbReference type="SAM" id="MobiDB-lite"/>
    </source>
</evidence>
<reference evidence="2 3" key="1">
    <citation type="submission" date="2020-10" db="EMBL/GenBank/DDBJ databases">
        <title>The Coptis chinensis genome and diversification of protoberbering-type alkaloids.</title>
        <authorList>
            <person name="Wang B."/>
            <person name="Shu S."/>
            <person name="Song C."/>
            <person name="Liu Y."/>
        </authorList>
    </citation>
    <scope>NUCLEOTIDE SEQUENCE [LARGE SCALE GENOMIC DNA]</scope>
    <source>
        <strain evidence="2">HL-2020</strain>
        <tissue evidence="2">Leaf</tissue>
    </source>
</reference>
<accession>A0A835H719</accession>
<dbReference type="EMBL" id="JADFTS010000008">
    <property type="protein sequence ID" value="KAF9593269.1"/>
    <property type="molecule type" value="Genomic_DNA"/>
</dbReference>
<dbReference type="PANTHER" id="PTHR34190">
    <property type="entry name" value="EXPRESSED PROTEIN"/>
    <property type="match status" value="1"/>
</dbReference>
<feature type="region of interest" description="Disordered" evidence="1">
    <location>
        <begin position="31"/>
        <end position="62"/>
    </location>
</feature>
<feature type="compositionally biased region" description="Polar residues" evidence="1">
    <location>
        <begin position="31"/>
        <end position="44"/>
    </location>
</feature>
<gene>
    <name evidence="2" type="ORF">IFM89_021025</name>
</gene>
<protein>
    <submittedName>
        <fullName evidence="2">Uncharacterized protein</fullName>
    </submittedName>
</protein>
<dbReference type="AlphaFoldDB" id="A0A835H719"/>
<dbReference type="Proteomes" id="UP000631114">
    <property type="component" value="Unassembled WGS sequence"/>
</dbReference>
<keyword evidence="3" id="KW-1185">Reference proteome</keyword>
<feature type="region of interest" description="Disordered" evidence="1">
    <location>
        <begin position="104"/>
        <end position="148"/>
    </location>
</feature>